<dbReference type="Proteomes" id="UP001054889">
    <property type="component" value="Unassembled WGS sequence"/>
</dbReference>
<dbReference type="PANTHER" id="PTHR33116:SF86">
    <property type="entry name" value="REVERSE TRANSCRIPTASE DOMAIN-CONTAINING PROTEIN"/>
    <property type="match status" value="1"/>
</dbReference>
<evidence type="ECO:0000313" key="2">
    <source>
        <dbReference type="Proteomes" id="UP001054889"/>
    </source>
</evidence>
<dbReference type="AlphaFoldDB" id="A0AAV5CD47"/>
<gene>
    <name evidence="1" type="primary">ga12977</name>
    <name evidence="1" type="ORF">PR202_ga12977</name>
</gene>
<evidence type="ECO:0000313" key="1">
    <source>
        <dbReference type="EMBL" id="GJM96164.1"/>
    </source>
</evidence>
<reference evidence="1" key="1">
    <citation type="journal article" date="2018" name="DNA Res.">
        <title>Multiple hybrid de novo genome assembly of finger millet, an orphan allotetraploid crop.</title>
        <authorList>
            <person name="Hatakeyama M."/>
            <person name="Aluri S."/>
            <person name="Balachadran M.T."/>
            <person name="Sivarajan S.R."/>
            <person name="Patrignani A."/>
            <person name="Gruter S."/>
            <person name="Poveda L."/>
            <person name="Shimizu-Inatsugi R."/>
            <person name="Baeten J."/>
            <person name="Francoijs K.J."/>
            <person name="Nataraja K.N."/>
            <person name="Reddy Y.A.N."/>
            <person name="Phadnis S."/>
            <person name="Ravikumar R.L."/>
            <person name="Schlapbach R."/>
            <person name="Sreeman S.M."/>
            <person name="Shimizu K.K."/>
        </authorList>
    </citation>
    <scope>NUCLEOTIDE SEQUENCE</scope>
</reference>
<dbReference type="PANTHER" id="PTHR33116">
    <property type="entry name" value="REVERSE TRANSCRIPTASE ZINC-BINDING DOMAIN-CONTAINING PROTEIN-RELATED-RELATED"/>
    <property type="match status" value="1"/>
</dbReference>
<reference evidence="1" key="2">
    <citation type="submission" date="2021-12" db="EMBL/GenBank/DDBJ databases">
        <title>Resequencing data analysis of finger millet.</title>
        <authorList>
            <person name="Hatakeyama M."/>
            <person name="Aluri S."/>
            <person name="Balachadran M.T."/>
            <person name="Sivarajan S.R."/>
            <person name="Poveda L."/>
            <person name="Shimizu-Inatsugi R."/>
            <person name="Schlapbach R."/>
            <person name="Sreeman S.M."/>
            <person name="Shimizu K.K."/>
        </authorList>
    </citation>
    <scope>NUCLEOTIDE SEQUENCE</scope>
</reference>
<protein>
    <submittedName>
        <fullName evidence="1">Uncharacterized protein</fullName>
    </submittedName>
</protein>
<comment type="caution">
    <text evidence="1">The sequence shown here is derived from an EMBL/GenBank/DDBJ whole genome shotgun (WGS) entry which is preliminary data.</text>
</comment>
<dbReference type="EMBL" id="BQKI01000006">
    <property type="protein sequence ID" value="GJM96164.1"/>
    <property type="molecule type" value="Genomic_DNA"/>
</dbReference>
<sequence length="133" mass="14749">MNILAAYQQGFGQMINIVKSAIFFSANCEASTKEEVKQITGIMTDALCEKYLGLPMAVGRSSKEAFEPIPRKIRGLMGGWSEKQLSYAARETLIKSVAQAIPTYSMSCFLLSLITSAISNYWWGSVVDSRRIH</sequence>
<name>A0AAV5CD47_ELECO</name>
<organism evidence="1 2">
    <name type="scientific">Eleusine coracana subsp. coracana</name>
    <dbReference type="NCBI Taxonomy" id="191504"/>
    <lineage>
        <taxon>Eukaryota</taxon>
        <taxon>Viridiplantae</taxon>
        <taxon>Streptophyta</taxon>
        <taxon>Embryophyta</taxon>
        <taxon>Tracheophyta</taxon>
        <taxon>Spermatophyta</taxon>
        <taxon>Magnoliopsida</taxon>
        <taxon>Liliopsida</taxon>
        <taxon>Poales</taxon>
        <taxon>Poaceae</taxon>
        <taxon>PACMAD clade</taxon>
        <taxon>Chloridoideae</taxon>
        <taxon>Cynodonteae</taxon>
        <taxon>Eleusininae</taxon>
        <taxon>Eleusine</taxon>
    </lineage>
</organism>
<accession>A0AAV5CD47</accession>
<proteinExistence type="predicted"/>
<keyword evidence="2" id="KW-1185">Reference proteome</keyword>